<evidence type="ECO:0000256" key="1">
    <source>
        <dbReference type="SAM" id="MobiDB-lite"/>
    </source>
</evidence>
<accession>A0A448X5H7</accession>
<dbReference type="AlphaFoldDB" id="A0A448X5H7"/>
<gene>
    <name evidence="2" type="ORF">PXEA_LOCUS22013</name>
</gene>
<dbReference type="Proteomes" id="UP000784294">
    <property type="component" value="Unassembled WGS sequence"/>
</dbReference>
<name>A0A448X5H7_9PLAT</name>
<sequence>MEPNPAPPPVGMRSGIGSAGGGLGSRGGDPGSGGGVGNSGPGDYAHRSYGSFGDYNYGPPSGWSESYSDWYGRDTPQTGRTDDYAISDGMGPFGESASLVLYLFSIPFGAFDY</sequence>
<feature type="region of interest" description="Disordered" evidence="1">
    <location>
        <begin position="1"/>
        <end position="43"/>
    </location>
</feature>
<comment type="caution">
    <text evidence="2">The sequence shown here is derived from an EMBL/GenBank/DDBJ whole genome shotgun (WGS) entry which is preliminary data.</text>
</comment>
<reference evidence="2" key="1">
    <citation type="submission" date="2018-11" db="EMBL/GenBank/DDBJ databases">
        <authorList>
            <consortium name="Pathogen Informatics"/>
        </authorList>
    </citation>
    <scope>NUCLEOTIDE SEQUENCE</scope>
</reference>
<dbReference type="EMBL" id="CAAALY010096061">
    <property type="protein sequence ID" value="VEL28573.1"/>
    <property type="molecule type" value="Genomic_DNA"/>
</dbReference>
<proteinExistence type="predicted"/>
<organism evidence="2 3">
    <name type="scientific">Protopolystoma xenopodis</name>
    <dbReference type="NCBI Taxonomy" id="117903"/>
    <lineage>
        <taxon>Eukaryota</taxon>
        <taxon>Metazoa</taxon>
        <taxon>Spiralia</taxon>
        <taxon>Lophotrochozoa</taxon>
        <taxon>Platyhelminthes</taxon>
        <taxon>Monogenea</taxon>
        <taxon>Polyopisthocotylea</taxon>
        <taxon>Polystomatidea</taxon>
        <taxon>Polystomatidae</taxon>
        <taxon>Protopolystoma</taxon>
    </lineage>
</organism>
<protein>
    <submittedName>
        <fullName evidence="2">Uncharacterized protein</fullName>
    </submittedName>
</protein>
<feature type="compositionally biased region" description="Gly residues" evidence="1">
    <location>
        <begin position="17"/>
        <end position="40"/>
    </location>
</feature>
<feature type="compositionally biased region" description="Pro residues" evidence="1">
    <location>
        <begin position="1"/>
        <end position="10"/>
    </location>
</feature>
<keyword evidence="3" id="KW-1185">Reference proteome</keyword>
<evidence type="ECO:0000313" key="3">
    <source>
        <dbReference type="Proteomes" id="UP000784294"/>
    </source>
</evidence>
<evidence type="ECO:0000313" key="2">
    <source>
        <dbReference type="EMBL" id="VEL28573.1"/>
    </source>
</evidence>